<dbReference type="InterPro" id="IPR015018">
    <property type="entry name" value="DUF1905"/>
</dbReference>
<organism evidence="1 2">
    <name type="scientific">Mucilaginibacter pallidiroseus</name>
    <dbReference type="NCBI Taxonomy" id="2599295"/>
    <lineage>
        <taxon>Bacteria</taxon>
        <taxon>Pseudomonadati</taxon>
        <taxon>Bacteroidota</taxon>
        <taxon>Sphingobacteriia</taxon>
        <taxon>Sphingobacteriales</taxon>
        <taxon>Sphingobacteriaceae</taxon>
        <taxon>Mucilaginibacter</taxon>
    </lineage>
</organism>
<sequence>MVDFNTIILQVSEPGDKKGWSYIELPADLAQDLLPGNKQAFRVKGKLDEVAVSGLSAMPMGNGNFLLAIKQQIRKALRKEAGAMLRVSLAHDKDFKIEAPDDLLDCLGDEPQALAFFNSLSKSHRGYFIKWINDAKTEQTRANRIAATINATARHMDYGAMLRELKKLRE</sequence>
<name>A0A563U7N6_9SPHI</name>
<reference evidence="1 2" key="1">
    <citation type="submission" date="2019-07" db="EMBL/GenBank/DDBJ databases">
        <authorList>
            <person name="Kim J."/>
        </authorList>
    </citation>
    <scope>NUCLEOTIDE SEQUENCE [LARGE SCALE GENOMIC DNA]</scope>
    <source>
        <strain evidence="2">dk17</strain>
    </source>
</reference>
<dbReference type="Proteomes" id="UP000320042">
    <property type="component" value="Unassembled WGS sequence"/>
</dbReference>
<evidence type="ECO:0000313" key="1">
    <source>
        <dbReference type="EMBL" id="TWR27346.1"/>
    </source>
</evidence>
<keyword evidence="2" id="KW-1185">Reference proteome</keyword>
<dbReference type="Pfam" id="PF13376">
    <property type="entry name" value="OmdA"/>
    <property type="match status" value="1"/>
</dbReference>
<dbReference type="EMBL" id="VOEJ01000006">
    <property type="protein sequence ID" value="TWR27346.1"/>
    <property type="molecule type" value="Genomic_DNA"/>
</dbReference>
<accession>A0A563U7N6</accession>
<gene>
    <name evidence="1" type="ORF">FPZ43_12735</name>
</gene>
<dbReference type="InterPro" id="IPR037079">
    <property type="entry name" value="AF2212/PG0164-like_sf"/>
</dbReference>
<protein>
    <submittedName>
        <fullName evidence="1">DUF1905 domain-containing protein</fullName>
    </submittedName>
</protein>
<dbReference type="AlphaFoldDB" id="A0A563U7N6"/>
<dbReference type="SUPFAM" id="SSF141694">
    <property type="entry name" value="AF2212/PG0164-like"/>
    <property type="match status" value="1"/>
</dbReference>
<dbReference type="Gene3D" id="2.40.30.100">
    <property type="entry name" value="AF2212/PG0164-like"/>
    <property type="match status" value="1"/>
</dbReference>
<evidence type="ECO:0000313" key="2">
    <source>
        <dbReference type="Proteomes" id="UP000320042"/>
    </source>
</evidence>
<comment type="caution">
    <text evidence="1">The sequence shown here is derived from an EMBL/GenBank/DDBJ whole genome shotgun (WGS) entry which is preliminary data.</text>
</comment>
<dbReference type="OrthoDB" id="680797at2"/>
<dbReference type="Pfam" id="PF08922">
    <property type="entry name" value="DUF1905"/>
    <property type="match status" value="1"/>
</dbReference>
<dbReference type="RefSeq" id="WP_146382576.1">
    <property type="nucleotide sequence ID" value="NZ_VOEJ01000006.1"/>
</dbReference>
<proteinExistence type="predicted"/>